<dbReference type="PROSITE" id="PS00108">
    <property type="entry name" value="PROTEIN_KINASE_ST"/>
    <property type="match status" value="1"/>
</dbReference>
<keyword evidence="4" id="KW-0808">Transferase</keyword>
<feature type="region of interest" description="Disordered" evidence="10">
    <location>
        <begin position="1"/>
        <end position="111"/>
    </location>
</feature>
<comment type="catalytic activity">
    <reaction evidence="9">
        <text>L-seryl-[protein] + ATP = O-phospho-L-seryl-[protein] + ADP + H(+)</text>
        <dbReference type="Rhea" id="RHEA:17989"/>
        <dbReference type="Rhea" id="RHEA-COMP:9863"/>
        <dbReference type="Rhea" id="RHEA-COMP:11604"/>
        <dbReference type="ChEBI" id="CHEBI:15378"/>
        <dbReference type="ChEBI" id="CHEBI:29999"/>
        <dbReference type="ChEBI" id="CHEBI:30616"/>
        <dbReference type="ChEBI" id="CHEBI:83421"/>
        <dbReference type="ChEBI" id="CHEBI:456216"/>
        <dbReference type="EC" id="2.7.11.22"/>
    </reaction>
</comment>
<dbReference type="PROSITE" id="PS50011">
    <property type="entry name" value="PROTEIN_KINASE_DOM"/>
    <property type="match status" value="1"/>
</dbReference>
<keyword evidence="13" id="KW-1185">Reference proteome</keyword>
<dbReference type="InterPro" id="IPR011009">
    <property type="entry name" value="Kinase-like_dom_sf"/>
</dbReference>
<dbReference type="InterPro" id="IPR008271">
    <property type="entry name" value="Ser/Thr_kinase_AS"/>
</dbReference>
<comment type="caution">
    <text evidence="12">The sequence shown here is derived from an EMBL/GenBank/DDBJ whole genome shotgun (WGS) entry which is preliminary data.</text>
</comment>
<dbReference type="InterPro" id="IPR000719">
    <property type="entry name" value="Prot_kinase_dom"/>
</dbReference>
<evidence type="ECO:0000256" key="1">
    <source>
        <dbReference type="ARBA" id="ARBA00006485"/>
    </source>
</evidence>
<evidence type="ECO:0000256" key="6">
    <source>
        <dbReference type="ARBA" id="ARBA00022777"/>
    </source>
</evidence>
<dbReference type="GO" id="GO:0004693">
    <property type="term" value="F:cyclin-dependent protein serine/threonine kinase activity"/>
    <property type="evidence" value="ECO:0007669"/>
    <property type="project" value="UniProtKB-EC"/>
</dbReference>
<evidence type="ECO:0000256" key="5">
    <source>
        <dbReference type="ARBA" id="ARBA00022741"/>
    </source>
</evidence>
<feature type="compositionally biased region" description="Polar residues" evidence="10">
    <location>
        <begin position="24"/>
        <end position="46"/>
    </location>
</feature>
<dbReference type="FunFam" id="3.30.200.20:FF:000054">
    <property type="entry name" value="Cyclin-dependent kinase 11B"/>
    <property type="match status" value="1"/>
</dbReference>
<dbReference type="GO" id="GO:0007346">
    <property type="term" value="P:regulation of mitotic cell cycle"/>
    <property type="evidence" value="ECO:0007669"/>
    <property type="project" value="TreeGrafter"/>
</dbReference>
<protein>
    <recommendedName>
        <fullName evidence="2">cyclin-dependent kinase</fullName>
        <ecNumber evidence="2">2.7.11.22</ecNumber>
    </recommendedName>
</protein>
<evidence type="ECO:0000256" key="8">
    <source>
        <dbReference type="ARBA" id="ARBA00047811"/>
    </source>
</evidence>
<reference evidence="12 13" key="1">
    <citation type="journal article" date="2024" name="Insects">
        <title>An Improved Chromosome-Level Genome Assembly of the Firefly Pyrocoelia pectoralis.</title>
        <authorList>
            <person name="Fu X."/>
            <person name="Meyer-Rochow V.B."/>
            <person name="Ballantyne L."/>
            <person name="Zhu X."/>
        </authorList>
    </citation>
    <scope>NUCLEOTIDE SEQUENCE [LARGE SCALE GENOMIC DNA]</scope>
    <source>
        <strain evidence="12">XCY_ONT2</strain>
    </source>
</reference>
<dbReference type="CDD" id="cd07843">
    <property type="entry name" value="STKc_CDC2L1"/>
    <property type="match status" value="1"/>
</dbReference>
<feature type="compositionally biased region" description="Basic and acidic residues" evidence="10">
    <location>
        <begin position="73"/>
        <end position="96"/>
    </location>
</feature>
<dbReference type="FunFam" id="1.10.510.10:FF:000533">
    <property type="entry name" value="cyclin-dependent kinase 10"/>
    <property type="match status" value="1"/>
</dbReference>
<feature type="domain" description="Protein kinase" evidence="11">
    <location>
        <begin position="279"/>
        <end position="566"/>
    </location>
</feature>
<keyword evidence="7" id="KW-0067">ATP-binding</keyword>
<proteinExistence type="inferred from homology"/>
<evidence type="ECO:0000259" key="11">
    <source>
        <dbReference type="PROSITE" id="PS50011"/>
    </source>
</evidence>
<gene>
    <name evidence="12" type="ORF">RI129_000277</name>
</gene>
<feature type="compositionally biased region" description="Basic residues" evidence="10">
    <location>
        <begin position="97"/>
        <end position="111"/>
    </location>
</feature>
<dbReference type="PANTHER" id="PTHR24056">
    <property type="entry name" value="CELL DIVISION PROTEIN KINASE"/>
    <property type="match status" value="1"/>
</dbReference>
<organism evidence="12 13">
    <name type="scientific">Pyrocoelia pectoralis</name>
    <dbReference type="NCBI Taxonomy" id="417401"/>
    <lineage>
        <taxon>Eukaryota</taxon>
        <taxon>Metazoa</taxon>
        <taxon>Ecdysozoa</taxon>
        <taxon>Arthropoda</taxon>
        <taxon>Hexapoda</taxon>
        <taxon>Insecta</taxon>
        <taxon>Pterygota</taxon>
        <taxon>Neoptera</taxon>
        <taxon>Endopterygota</taxon>
        <taxon>Coleoptera</taxon>
        <taxon>Polyphaga</taxon>
        <taxon>Elateriformia</taxon>
        <taxon>Elateroidea</taxon>
        <taxon>Lampyridae</taxon>
        <taxon>Lampyrinae</taxon>
        <taxon>Pyrocoelia</taxon>
    </lineage>
</organism>
<name>A0AAN7VSC3_9COLE</name>
<dbReference type="SUPFAM" id="SSF56112">
    <property type="entry name" value="Protein kinase-like (PK-like)"/>
    <property type="match status" value="1"/>
</dbReference>
<dbReference type="GO" id="GO:0005524">
    <property type="term" value="F:ATP binding"/>
    <property type="evidence" value="ECO:0007669"/>
    <property type="project" value="UniProtKB-KW"/>
</dbReference>
<dbReference type="GO" id="GO:0005634">
    <property type="term" value="C:nucleus"/>
    <property type="evidence" value="ECO:0007669"/>
    <property type="project" value="TreeGrafter"/>
</dbReference>
<sequence length="625" mass="72329">MSYNNAVRDPDGYNKTFKKETHSSRFQKLSPSDRNQNESDTYSTSDNHYHKSSSSLKDKSHRKKLKHRKHRHDHNEYDREFHRDKGRYNKEHSYTDRHHRRSSTSNSKHRYEKVTNNLTEFSNKPIELEDELHLHTYKRLKTIIDYKPPDDWERESNEPGEIQEFHQLQMLNTGENPSLQERNSDTITGSETSDNETESNKMITNTIDNIKAEHFAQVNHVGYSSKDASPELQEDIESEDDIMEPLDQEDLFNEDINEELEDLPPYYPAIQGCRSVNEFQLLNHINEGTYGVVYRARDKHNNDIVALKRLKMEKEKEGFPITSLREINTLLKGQHPNIVTVREIVVGNNMDKIFIVMDYLEHDLKSLIEVMRSKKQSFTAAEVKCLLKQLMCAIAYLHDNWILHRDLKTSNLLLSQNGVLKVGDFGLAREYGSPLKPYTPIVVTLWYRAPELLLGIKPYSTSIDVWSCGCIFGELALMNPVFPGKSEIDELNRIFKLLGTPNKNTWPGFNKLPTVQRIKIVQYPNNKLNQRFNMLSVQGQALLQQLLTCDPTQRINAEDAFKHSYFNEFPLALDPSSFPSWPTKSDIGQVRPEDVKKVDDGGFHINASSMDNRKLPVGGGFNLKF</sequence>
<dbReference type="GO" id="GO:0040019">
    <property type="term" value="P:positive regulation of embryonic development"/>
    <property type="evidence" value="ECO:0007669"/>
    <property type="project" value="UniProtKB-ARBA"/>
</dbReference>
<evidence type="ECO:0000256" key="2">
    <source>
        <dbReference type="ARBA" id="ARBA00012425"/>
    </source>
</evidence>
<evidence type="ECO:0000313" key="12">
    <source>
        <dbReference type="EMBL" id="KAK5649248.1"/>
    </source>
</evidence>
<keyword evidence="6" id="KW-0418">Kinase</keyword>
<evidence type="ECO:0000313" key="13">
    <source>
        <dbReference type="Proteomes" id="UP001329430"/>
    </source>
</evidence>
<dbReference type="PANTHER" id="PTHR24056:SF107">
    <property type="entry name" value="CYCLIN-DEPENDENT KINASE 11A-RELATED"/>
    <property type="match status" value="1"/>
</dbReference>
<keyword evidence="5" id="KW-0547">Nucleotide-binding</keyword>
<feature type="compositionally biased region" description="Basic residues" evidence="10">
    <location>
        <begin position="59"/>
        <end position="72"/>
    </location>
</feature>
<feature type="compositionally biased region" description="Polar residues" evidence="10">
    <location>
        <begin position="174"/>
        <end position="192"/>
    </location>
</feature>
<evidence type="ECO:0000256" key="9">
    <source>
        <dbReference type="ARBA" id="ARBA00048367"/>
    </source>
</evidence>
<comment type="similarity">
    <text evidence="1">Belongs to the protein kinase superfamily. CMGC Ser/Thr protein kinase family. CDC2/CDKX subfamily.</text>
</comment>
<dbReference type="Proteomes" id="UP001329430">
    <property type="component" value="Chromosome 1"/>
</dbReference>
<evidence type="ECO:0000256" key="10">
    <source>
        <dbReference type="SAM" id="MobiDB-lite"/>
    </source>
</evidence>
<evidence type="ECO:0000256" key="4">
    <source>
        <dbReference type="ARBA" id="ARBA00022679"/>
    </source>
</evidence>
<dbReference type="Gene3D" id="3.30.200.20">
    <property type="entry name" value="Phosphorylase Kinase, domain 1"/>
    <property type="match status" value="1"/>
</dbReference>
<dbReference type="EC" id="2.7.11.22" evidence="2"/>
<dbReference type="AlphaFoldDB" id="A0AAN7VSC3"/>
<feature type="region of interest" description="Disordered" evidence="10">
    <location>
        <begin position="174"/>
        <end position="200"/>
    </location>
</feature>
<dbReference type="Pfam" id="PF00069">
    <property type="entry name" value="Pkinase"/>
    <property type="match status" value="1"/>
</dbReference>
<feature type="compositionally biased region" description="Basic and acidic residues" evidence="10">
    <location>
        <begin position="8"/>
        <end position="23"/>
    </location>
</feature>
<comment type="catalytic activity">
    <reaction evidence="8">
        <text>L-threonyl-[protein] + ATP = O-phospho-L-threonyl-[protein] + ADP + H(+)</text>
        <dbReference type="Rhea" id="RHEA:46608"/>
        <dbReference type="Rhea" id="RHEA-COMP:11060"/>
        <dbReference type="Rhea" id="RHEA-COMP:11605"/>
        <dbReference type="ChEBI" id="CHEBI:15378"/>
        <dbReference type="ChEBI" id="CHEBI:30013"/>
        <dbReference type="ChEBI" id="CHEBI:30616"/>
        <dbReference type="ChEBI" id="CHEBI:61977"/>
        <dbReference type="ChEBI" id="CHEBI:456216"/>
        <dbReference type="EC" id="2.7.11.22"/>
    </reaction>
</comment>
<accession>A0AAN7VSC3</accession>
<dbReference type="InterPro" id="IPR045267">
    <property type="entry name" value="CDK11/PITSLRE_STKc"/>
</dbReference>
<dbReference type="InterPro" id="IPR050108">
    <property type="entry name" value="CDK"/>
</dbReference>
<evidence type="ECO:0000256" key="3">
    <source>
        <dbReference type="ARBA" id="ARBA00022527"/>
    </source>
</evidence>
<dbReference type="SMART" id="SM00220">
    <property type="entry name" value="S_TKc"/>
    <property type="match status" value="1"/>
</dbReference>
<dbReference type="EMBL" id="JAVRBK010000001">
    <property type="protein sequence ID" value="KAK5649248.1"/>
    <property type="molecule type" value="Genomic_DNA"/>
</dbReference>
<evidence type="ECO:0000256" key="7">
    <source>
        <dbReference type="ARBA" id="ARBA00022840"/>
    </source>
</evidence>
<keyword evidence="3" id="KW-0723">Serine/threonine-protein kinase</keyword>
<dbReference type="Gene3D" id="1.10.510.10">
    <property type="entry name" value="Transferase(Phosphotransferase) domain 1"/>
    <property type="match status" value="1"/>
</dbReference>